<dbReference type="InterPro" id="IPR036259">
    <property type="entry name" value="MFS_trans_sf"/>
</dbReference>
<feature type="transmembrane region" description="Helical" evidence="6">
    <location>
        <begin position="144"/>
        <end position="177"/>
    </location>
</feature>
<dbReference type="Proteomes" id="UP000199387">
    <property type="component" value="Unassembled WGS sequence"/>
</dbReference>
<dbReference type="EMBL" id="FMZA01000031">
    <property type="protein sequence ID" value="SDD07777.1"/>
    <property type="molecule type" value="Genomic_DNA"/>
</dbReference>
<dbReference type="Gene3D" id="1.20.1250.20">
    <property type="entry name" value="MFS general substrate transporter like domains"/>
    <property type="match status" value="1"/>
</dbReference>
<evidence type="ECO:0000256" key="1">
    <source>
        <dbReference type="ARBA" id="ARBA00004651"/>
    </source>
</evidence>
<dbReference type="SUPFAM" id="SSF103473">
    <property type="entry name" value="MFS general substrate transporter"/>
    <property type="match status" value="1"/>
</dbReference>
<evidence type="ECO:0000256" key="5">
    <source>
        <dbReference type="ARBA" id="ARBA00023136"/>
    </source>
</evidence>
<evidence type="ECO:0000256" key="2">
    <source>
        <dbReference type="ARBA" id="ARBA00022475"/>
    </source>
</evidence>
<feature type="transmembrane region" description="Helical" evidence="6">
    <location>
        <begin position="215"/>
        <end position="236"/>
    </location>
</feature>
<dbReference type="CDD" id="cd06173">
    <property type="entry name" value="MFS_MefA_like"/>
    <property type="match status" value="1"/>
</dbReference>
<name>A0A1G6RUY5_9BACL</name>
<feature type="transmembrane region" description="Helical" evidence="6">
    <location>
        <begin position="82"/>
        <end position="107"/>
    </location>
</feature>
<gene>
    <name evidence="7" type="ORF">SAMN04488112_1318</name>
</gene>
<dbReference type="PANTHER" id="PTHR23513:SF19">
    <property type="entry name" value="MAJOR FACILITATOR SUPERFAMILY (MFS) PROFILE DOMAIN-CONTAINING PROTEIN"/>
    <property type="match status" value="1"/>
</dbReference>
<keyword evidence="8" id="KW-1185">Reference proteome</keyword>
<dbReference type="GO" id="GO:0005886">
    <property type="term" value="C:plasma membrane"/>
    <property type="evidence" value="ECO:0007669"/>
    <property type="project" value="UniProtKB-SubCell"/>
</dbReference>
<evidence type="ECO:0000313" key="7">
    <source>
        <dbReference type="EMBL" id="SDD07777.1"/>
    </source>
</evidence>
<organism evidence="7 8">
    <name type="scientific">Melghirimyces thermohalophilus</name>
    <dbReference type="NCBI Taxonomy" id="1236220"/>
    <lineage>
        <taxon>Bacteria</taxon>
        <taxon>Bacillati</taxon>
        <taxon>Bacillota</taxon>
        <taxon>Bacilli</taxon>
        <taxon>Bacillales</taxon>
        <taxon>Thermoactinomycetaceae</taxon>
        <taxon>Melghirimyces</taxon>
    </lineage>
</organism>
<evidence type="ECO:0000313" key="8">
    <source>
        <dbReference type="Proteomes" id="UP000199387"/>
    </source>
</evidence>
<keyword evidence="2" id="KW-1003">Cell membrane</keyword>
<dbReference type="OrthoDB" id="2351575at2"/>
<feature type="transmembrane region" description="Helical" evidence="6">
    <location>
        <begin position="38"/>
        <end position="62"/>
    </location>
</feature>
<keyword evidence="5 6" id="KW-0472">Membrane</keyword>
<dbReference type="GO" id="GO:0022857">
    <property type="term" value="F:transmembrane transporter activity"/>
    <property type="evidence" value="ECO:0007669"/>
    <property type="project" value="InterPro"/>
</dbReference>
<feature type="transmembrane region" description="Helical" evidence="6">
    <location>
        <begin position="248"/>
        <end position="268"/>
    </location>
</feature>
<evidence type="ECO:0000256" key="4">
    <source>
        <dbReference type="ARBA" id="ARBA00022989"/>
    </source>
</evidence>
<proteinExistence type="predicted"/>
<dbReference type="RefSeq" id="WP_091573131.1">
    <property type="nucleotide sequence ID" value="NZ_FMZA01000031.1"/>
</dbReference>
<dbReference type="PANTHER" id="PTHR23513">
    <property type="entry name" value="INTEGRAL MEMBRANE EFFLUX PROTEIN-RELATED"/>
    <property type="match status" value="1"/>
</dbReference>
<evidence type="ECO:0000256" key="6">
    <source>
        <dbReference type="SAM" id="Phobius"/>
    </source>
</evidence>
<feature type="transmembrane region" description="Helical" evidence="6">
    <location>
        <begin position="280"/>
        <end position="301"/>
    </location>
</feature>
<accession>A0A1G6RUY5</accession>
<dbReference type="STRING" id="1236220.SAMN04488112_1318"/>
<evidence type="ECO:0000256" key="3">
    <source>
        <dbReference type="ARBA" id="ARBA00022692"/>
    </source>
</evidence>
<comment type="subcellular location">
    <subcellularLocation>
        <location evidence="1">Cell membrane</location>
        <topology evidence="1">Multi-pass membrane protein</topology>
    </subcellularLocation>
</comment>
<protein>
    <submittedName>
        <fullName evidence="7">Transmembrane secretion effector</fullName>
    </submittedName>
</protein>
<sequence>MKRSSFRFLWIGQSLANGGDLFYIIGLLQILYDRTGSATIMTTVPFAITFSRLGGGVVAPWVMDRFPLQKILVSSQGGKSLLLYFLVGFDLQSISILFPLISAIAFLDGWATPTRQALLPRLVSSTELVKANSWMAMVDQTVQLGGWAVGGVLAALLGGPALVMGAGILFTISTALMARIQVGERKKSPPIRQKPGPTWSEGWLAIRQIPSLRTVAVIDGLDGLANVVWIAAILYLYVEEVIRQSEVWWGLINAAFFAGLLAGGLLGLKGESAIRRRLSLCIGGGTFLLAVFTLCFGHSPIPWLSLILSTGVGVATQIKGIGQQTVIQWQTSDPLLPKVFAAREWILTATFVSTPRGMTASSYFLWPGFPLPSGDKSSLSPIFHPKSLLIPSTALSPCLCCPTSLMCLLLVEGLL</sequence>
<reference evidence="7 8" key="1">
    <citation type="submission" date="2016-10" db="EMBL/GenBank/DDBJ databases">
        <authorList>
            <person name="de Groot N.N."/>
        </authorList>
    </citation>
    <scope>NUCLEOTIDE SEQUENCE [LARGE SCALE GENOMIC DNA]</scope>
    <source>
        <strain evidence="7 8">DSM 45514</strain>
    </source>
</reference>
<dbReference type="AlphaFoldDB" id="A0A1G6RUY5"/>
<feature type="transmembrane region" description="Helical" evidence="6">
    <location>
        <begin position="7"/>
        <end position="32"/>
    </location>
</feature>
<keyword evidence="4 6" id="KW-1133">Transmembrane helix</keyword>
<dbReference type="Pfam" id="PF07690">
    <property type="entry name" value="MFS_1"/>
    <property type="match status" value="1"/>
</dbReference>
<keyword evidence="3 6" id="KW-0812">Transmembrane</keyword>
<dbReference type="InterPro" id="IPR011701">
    <property type="entry name" value="MFS"/>
</dbReference>